<reference evidence="3" key="2">
    <citation type="submission" date="2015-11" db="EMBL/GenBank/DDBJ databases">
        <authorList>
            <person name="Dugat-Bony E."/>
        </authorList>
    </citation>
    <scope>NUCLEOTIDE SEQUENCE [LARGE SCALE GENOMIC DNA]</scope>
    <source>
        <strain evidence="3">Mu292</strain>
    </source>
</reference>
<evidence type="ECO:0000313" key="1">
    <source>
        <dbReference type="EMBL" id="CUU66480.1"/>
    </source>
</evidence>
<keyword evidence="3" id="KW-1185">Reference proteome</keyword>
<dbReference type="AlphaFoldDB" id="A0A0X2NP26"/>
<reference evidence="2 4" key="3">
    <citation type="submission" date="2019-06" db="EMBL/GenBank/DDBJ databases">
        <title>Whole genome shotgun sequence of Corynebacterium variabile NBRC 15286.</title>
        <authorList>
            <person name="Hosoyama A."/>
            <person name="Uohara A."/>
            <person name="Ohji S."/>
            <person name="Ichikawa N."/>
        </authorList>
    </citation>
    <scope>NUCLEOTIDE SEQUENCE [LARGE SCALE GENOMIC DNA]</scope>
    <source>
        <strain evidence="2 4">NBRC 15286</strain>
    </source>
</reference>
<sequence length="54" mass="5822">MSHPDTQLTDSRKGMGPMYNRLAEIINWYFSPVQGAADAARTGLGVLPARSSAN</sequence>
<dbReference type="EMBL" id="BJNT01000009">
    <property type="protein sequence ID" value="GEC86095.1"/>
    <property type="molecule type" value="Genomic_DNA"/>
</dbReference>
<dbReference type="Proteomes" id="UP000182498">
    <property type="component" value="Unassembled WGS sequence"/>
</dbReference>
<name>A0A0X2NP26_9CORY</name>
<protein>
    <submittedName>
        <fullName evidence="1">Uncharacterized protein</fullName>
    </submittedName>
</protein>
<organism evidence="1 3">
    <name type="scientific">Corynebacterium variabile</name>
    <dbReference type="NCBI Taxonomy" id="1727"/>
    <lineage>
        <taxon>Bacteria</taxon>
        <taxon>Bacillati</taxon>
        <taxon>Actinomycetota</taxon>
        <taxon>Actinomycetes</taxon>
        <taxon>Mycobacteriales</taxon>
        <taxon>Corynebacteriaceae</taxon>
        <taxon>Corynebacterium</taxon>
    </lineage>
</organism>
<dbReference type="EMBL" id="FAUH01000012">
    <property type="protein sequence ID" value="CUU66480.1"/>
    <property type="molecule type" value="Genomic_DNA"/>
</dbReference>
<evidence type="ECO:0000313" key="3">
    <source>
        <dbReference type="Proteomes" id="UP000182498"/>
    </source>
</evidence>
<evidence type="ECO:0000313" key="4">
    <source>
        <dbReference type="Proteomes" id="UP000319986"/>
    </source>
</evidence>
<proteinExistence type="predicted"/>
<gene>
    <name evidence="2" type="ORF">CVA01_14090</name>
    <name evidence="1" type="ORF">CVAR292_01824</name>
</gene>
<dbReference type="Proteomes" id="UP000319986">
    <property type="component" value="Unassembled WGS sequence"/>
</dbReference>
<reference evidence="1" key="1">
    <citation type="submission" date="2015-11" db="EMBL/GenBank/DDBJ databases">
        <authorList>
            <person name="Zhang Y."/>
            <person name="Guo Z."/>
        </authorList>
    </citation>
    <scope>NUCLEOTIDE SEQUENCE [LARGE SCALE GENOMIC DNA]</scope>
    <source>
        <strain evidence="1">Mu292</strain>
    </source>
</reference>
<evidence type="ECO:0000313" key="2">
    <source>
        <dbReference type="EMBL" id="GEC86095.1"/>
    </source>
</evidence>
<accession>A0A0X2NP26</accession>